<gene>
    <name evidence="10" type="ORF">LH29_22945</name>
</gene>
<dbReference type="Pfam" id="PF01343">
    <property type="entry name" value="Peptidase_S49"/>
    <property type="match status" value="2"/>
</dbReference>
<dbReference type="PANTHER" id="PTHR33209:SF1">
    <property type="entry name" value="PEPTIDASE S49 DOMAIN-CONTAINING PROTEIN"/>
    <property type="match status" value="1"/>
</dbReference>
<comment type="subcellular location">
    <subcellularLocation>
        <location evidence="1">Membrane</location>
    </subcellularLocation>
</comment>
<proteinExistence type="inferred from homology"/>
<dbReference type="PANTHER" id="PTHR33209">
    <property type="entry name" value="PROTEASE 4"/>
    <property type="match status" value="1"/>
</dbReference>
<evidence type="ECO:0000313" key="10">
    <source>
        <dbReference type="EMBL" id="KJF41803.1"/>
    </source>
</evidence>
<dbReference type="SUPFAM" id="SSF52096">
    <property type="entry name" value="ClpP/crotonase"/>
    <property type="match status" value="2"/>
</dbReference>
<dbReference type="RefSeq" id="WP_045033477.1">
    <property type="nucleotide sequence ID" value="NZ_JRHC01000008.1"/>
</dbReference>
<dbReference type="AlphaFoldDB" id="A0A0D8J7N2"/>
<feature type="transmembrane region" description="Helical" evidence="8">
    <location>
        <begin position="7"/>
        <end position="34"/>
    </location>
</feature>
<feature type="active site" description="Proton donor/acceptor" evidence="7">
    <location>
        <position position="199"/>
    </location>
</feature>
<evidence type="ECO:0000256" key="8">
    <source>
        <dbReference type="SAM" id="Phobius"/>
    </source>
</evidence>
<feature type="domain" description="Peptidase S49" evidence="9">
    <location>
        <begin position="381"/>
        <end position="528"/>
    </location>
</feature>
<dbReference type="EMBL" id="JRHC01000008">
    <property type="protein sequence ID" value="KJF41803.1"/>
    <property type="molecule type" value="Genomic_DNA"/>
</dbReference>
<keyword evidence="11" id="KW-1185">Reference proteome</keyword>
<dbReference type="PIRSF" id="PIRSF001217">
    <property type="entry name" value="Protease_4_SppA"/>
    <property type="match status" value="1"/>
</dbReference>
<dbReference type="Gene3D" id="3.90.226.10">
    <property type="entry name" value="2-enoyl-CoA Hydratase, Chain A, domain 1"/>
    <property type="match status" value="2"/>
</dbReference>
<evidence type="ECO:0000256" key="2">
    <source>
        <dbReference type="ARBA" id="ARBA00008683"/>
    </source>
</evidence>
<dbReference type="CDD" id="cd07018">
    <property type="entry name" value="S49_SppA_67K_type"/>
    <property type="match status" value="1"/>
</dbReference>
<evidence type="ECO:0000256" key="4">
    <source>
        <dbReference type="ARBA" id="ARBA00022801"/>
    </source>
</evidence>
<dbReference type="GO" id="GO:0006465">
    <property type="term" value="P:signal peptide processing"/>
    <property type="evidence" value="ECO:0007669"/>
    <property type="project" value="InterPro"/>
</dbReference>
<dbReference type="CDD" id="cd07023">
    <property type="entry name" value="S49_Sppa_N_C"/>
    <property type="match status" value="1"/>
</dbReference>
<dbReference type="Proteomes" id="UP000032544">
    <property type="component" value="Unassembled WGS sequence"/>
</dbReference>
<accession>A0A0D8J7N2</accession>
<keyword evidence="6 8" id="KW-0472">Membrane</keyword>
<comment type="caution">
    <text evidence="10">The sequence shown here is derived from an EMBL/GenBank/DDBJ whole genome shotgun (WGS) entry which is preliminary data.</text>
</comment>
<keyword evidence="5" id="KW-0720">Serine protease</keyword>
<dbReference type="STRING" id="1544798.LH29_22945"/>
<keyword evidence="8" id="KW-0812">Transmembrane</keyword>
<name>A0A0D8J7N2_9BACT</name>
<evidence type="ECO:0000256" key="3">
    <source>
        <dbReference type="ARBA" id="ARBA00022670"/>
    </source>
</evidence>
<sequence length="595" mass="66080">MKEFFKYVLATIVGFLAISLIGIFLMFIVFGAIIASADKEITVADQSMLVIDLSQSIVDRAPNDPFEDLELPGIFSSIKTIGLDNISESLKKAANDDRIKGVYLKLSITNGGFASVEEIRNELIAFKDSCDKPIYAVADQMMLDQKGYYVATVADQIVLHPEVTLDFRGLSSELMFYKNALEKLGVEMQIIRGPNNKFKSAVEPFMLDKMSEENREQRLVYMNSLWNHMLKGISEKRNISIEKLNALADEAQTYKKAQDMVENGLIDAAKFRDEVLDDMREITGIEGTEGIPVVSVKDYVKVPVKGHSKKYSRNKVAVIYASGEIGTTVSADEGINGDKLGKEIRKVRQDSSYKAIVLRVNSPGGAVFDSETIWREVKLAAEEKTLVVSFGDVAASGGYYISCPADKIVASPNTITGSIGIFGQVPNFGELMNDKLGITTDAVGTNEHSNFLSLMRPMTPYEKQRMTNYITIGYDTFLSHVADGRGMTKEEVDNIGQGRVWSGENAKEIGLIDEFGGLEDAIKLAVEMEGLEDYRTVALPALTSPFEEMFKLGGNVKARILKSELGEKYRYYEHLKKATEMNGIYARMPYDIYLN</sequence>
<evidence type="ECO:0000256" key="1">
    <source>
        <dbReference type="ARBA" id="ARBA00004370"/>
    </source>
</evidence>
<dbReference type="InterPro" id="IPR002142">
    <property type="entry name" value="Peptidase_S49"/>
</dbReference>
<dbReference type="InterPro" id="IPR004635">
    <property type="entry name" value="Pept_S49_SppA"/>
</dbReference>
<dbReference type="InterPro" id="IPR004634">
    <property type="entry name" value="Pept_S49_pIV"/>
</dbReference>
<organism evidence="10 11">
    <name type="scientific">Draconibacterium sediminis</name>
    <dbReference type="NCBI Taxonomy" id="1544798"/>
    <lineage>
        <taxon>Bacteria</taxon>
        <taxon>Pseudomonadati</taxon>
        <taxon>Bacteroidota</taxon>
        <taxon>Bacteroidia</taxon>
        <taxon>Marinilabiliales</taxon>
        <taxon>Prolixibacteraceae</taxon>
        <taxon>Draconibacterium</taxon>
    </lineage>
</organism>
<dbReference type="PATRIC" id="fig|1544798.3.peg.4770"/>
<dbReference type="Gene3D" id="6.20.330.10">
    <property type="match status" value="1"/>
</dbReference>
<dbReference type="InterPro" id="IPR047217">
    <property type="entry name" value="S49_SppA_67K_type_N"/>
</dbReference>
<dbReference type="InterPro" id="IPR029045">
    <property type="entry name" value="ClpP/crotonase-like_dom_sf"/>
</dbReference>
<evidence type="ECO:0000256" key="7">
    <source>
        <dbReference type="PIRSR" id="PIRSR001217-1"/>
    </source>
</evidence>
<feature type="active site" description="Nucleophile" evidence="7">
    <location>
        <position position="396"/>
    </location>
</feature>
<keyword evidence="4" id="KW-0378">Hydrolase</keyword>
<reference evidence="10 11" key="1">
    <citation type="submission" date="2014-09" db="EMBL/GenBank/DDBJ databases">
        <title>Draft Genome Sequence of Draconibacterium sp. JN14CK-3.</title>
        <authorList>
            <person name="Dong C."/>
            <person name="Lai Q."/>
            <person name="Shao Z."/>
        </authorList>
    </citation>
    <scope>NUCLEOTIDE SEQUENCE [LARGE SCALE GENOMIC DNA]</scope>
    <source>
        <strain evidence="10 11">JN14CK-3</strain>
    </source>
</reference>
<comment type="similarity">
    <text evidence="2">Belongs to the peptidase S49 family.</text>
</comment>
<dbReference type="NCBIfam" id="TIGR00706">
    <property type="entry name" value="SppA_dom"/>
    <property type="match status" value="1"/>
</dbReference>
<evidence type="ECO:0000313" key="11">
    <source>
        <dbReference type="Proteomes" id="UP000032544"/>
    </source>
</evidence>
<protein>
    <recommendedName>
        <fullName evidence="9">Peptidase S49 domain-containing protein</fullName>
    </recommendedName>
</protein>
<dbReference type="NCBIfam" id="TIGR00705">
    <property type="entry name" value="SppA_67K"/>
    <property type="match status" value="1"/>
</dbReference>
<dbReference type="OrthoDB" id="9764363at2"/>
<feature type="domain" description="Peptidase S49" evidence="9">
    <location>
        <begin position="131"/>
        <end position="282"/>
    </location>
</feature>
<dbReference type="GO" id="GO:0008236">
    <property type="term" value="F:serine-type peptidase activity"/>
    <property type="evidence" value="ECO:0007669"/>
    <property type="project" value="UniProtKB-KW"/>
</dbReference>
<keyword evidence="8" id="KW-1133">Transmembrane helix</keyword>
<keyword evidence="3" id="KW-0645">Protease</keyword>
<evidence type="ECO:0000256" key="6">
    <source>
        <dbReference type="ARBA" id="ARBA00023136"/>
    </source>
</evidence>
<dbReference type="GO" id="GO:0016020">
    <property type="term" value="C:membrane"/>
    <property type="evidence" value="ECO:0007669"/>
    <property type="project" value="UniProtKB-SubCell"/>
</dbReference>
<evidence type="ECO:0000256" key="5">
    <source>
        <dbReference type="ARBA" id="ARBA00022825"/>
    </source>
</evidence>
<evidence type="ECO:0000259" key="9">
    <source>
        <dbReference type="Pfam" id="PF01343"/>
    </source>
</evidence>
<dbReference type="InterPro" id="IPR047272">
    <property type="entry name" value="S49_SppA_C"/>
</dbReference>